<dbReference type="Gene3D" id="1.20.58.190">
    <property type="entry name" value="Translin, domain 1"/>
    <property type="match status" value="1"/>
</dbReference>
<dbReference type="GO" id="GO:0043565">
    <property type="term" value="F:sequence-specific DNA binding"/>
    <property type="evidence" value="ECO:0007669"/>
    <property type="project" value="InterPro"/>
</dbReference>
<protein>
    <submittedName>
        <fullName evidence="2">Translin-associated protein X</fullName>
    </submittedName>
</protein>
<keyword evidence="1" id="KW-0460">Magnesium</keyword>
<evidence type="ECO:0000313" key="2">
    <source>
        <dbReference type="EMBL" id="KAF5900357.1"/>
    </source>
</evidence>
<name>A0A8J4ULH6_CLAMG</name>
<sequence length="149" mass="17537">DACARKNKTESGEYVNRPSLVFEAFKVFQQELDTRHDKYERLVKLNRDVTIESKRTIFLLHRVTSVPNVEEVLNEADVRLDGVRLKIGHIAEELGEDDLYQFHKAFMSGIQEYVEAVSFHHFIRHRTLISLEEINARLVFMRDETMETK</sequence>
<dbReference type="AlphaFoldDB" id="A0A8J4ULH6"/>
<dbReference type="FunFam" id="1.20.58.190:FF:000002">
    <property type="entry name" value="Translin-associated factor X"/>
    <property type="match status" value="1"/>
</dbReference>
<reference evidence="2" key="1">
    <citation type="submission" date="2020-07" db="EMBL/GenBank/DDBJ databases">
        <title>Clarias magur genome sequencing, assembly and annotation.</title>
        <authorList>
            <person name="Kushwaha B."/>
            <person name="Kumar R."/>
            <person name="Das P."/>
            <person name="Joshi C.G."/>
            <person name="Kumar D."/>
            <person name="Nagpure N.S."/>
            <person name="Pandey M."/>
            <person name="Agarwal S."/>
            <person name="Srivastava S."/>
            <person name="Singh M."/>
            <person name="Sahoo L."/>
            <person name="Jayasankar P."/>
            <person name="Meher P.K."/>
            <person name="Koringa P.G."/>
            <person name="Iquebal M.A."/>
            <person name="Das S.P."/>
            <person name="Bit A."/>
            <person name="Patnaik S."/>
            <person name="Patel N."/>
            <person name="Shah T.M."/>
            <person name="Hinsu A."/>
            <person name="Jena J.K."/>
        </authorList>
    </citation>
    <scope>NUCLEOTIDE SEQUENCE</scope>
    <source>
        <strain evidence="2">CIFAMagur01</strain>
        <tissue evidence="2">Testis</tissue>
    </source>
</reference>
<dbReference type="InterPro" id="IPR002848">
    <property type="entry name" value="Translin_fam"/>
</dbReference>
<gene>
    <name evidence="2" type="primary">tsnax</name>
    <name evidence="2" type="ORF">DAT39_009911</name>
</gene>
<evidence type="ECO:0000256" key="1">
    <source>
        <dbReference type="PIRSR" id="PIRSR602848-1"/>
    </source>
</evidence>
<dbReference type="Pfam" id="PF01997">
    <property type="entry name" value="Translin"/>
    <property type="match status" value="1"/>
</dbReference>
<dbReference type="SUPFAM" id="SSF74784">
    <property type="entry name" value="Translin"/>
    <property type="match status" value="1"/>
</dbReference>
<proteinExistence type="predicted"/>
<dbReference type="OrthoDB" id="31005at2759"/>
<comment type="caution">
    <text evidence="2">The sequence shown here is derived from an EMBL/GenBank/DDBJ whole genome shotgun (WGS) entry which is preliminary data.</text>
</comment>
<keyword evidence="1" id="KW-0479">Metal-binding</keyword>
<dbReference type="InterPro" id="IPR036081">
    <property type="entry name" value="Translin_sf"/>
</dbReference>
<feature type="non-terminal residue" evidence="2">
    <location>
        <position position="1"/>
    </location>
</feature>
<accession>A0A8J4ULH6</accession>
<organism evidence="2 3">
    <name type="scientific">Clarias magur</name>
    <name type="common">Asian catfish</name>
    <name type="synonym">Macropteronotus magur</name>
    <dbReference type="NCBI Taxonomy" id="1594786"/>
    <lineage>
        <taxon>Eukaryota</taxon>
        <taxon>Metazoa</taxon>
        <taxon>Chordata</taxon>
        <taxon>Craniata</taxon>
        <taxon>Vertebrata</taxon>
        <taxon>Euteleostomi</taxon>
        <taxon>Actinopterygii</taxon>
        <taxon>Neopterygii</taxon>
        <taxon>Teleostei</taxon>
        <taxon>Ostariophysi</taxon>
        <taxon>Siluriformes</taxon>
        <taxon>Clariidae</taxon>
        <taxon>Clarias</taxon>
    </lineage>
</organism>
<evidence type="ECO:0000313" key="3">
    <source>
        <dbReference type="Proteomes" id="UP000727407"/>
    </source>
</evidence>
<dbReference type="PANTHER" id="PTHR10741">
    <property type="entry name" value="TRANSLIN AND TRANSLIN ASSOCIATED PROTEIN X"/>
    <property type="match status" value="1"/>
</dbReference>
<feature type="non-terminal residue" evidence="2">
    <location>
        <position position="149"/>
    </location>
</feature>
<dbReference type="InterPro" id="IPR016068">
    <property type="entry name" value="Translin_N"/>
</dbReference>
<dbReference type="EMBL" id="QNUK01000138">
    <property type="protein sequence ID" value="KAF5900357.1"/>
    <property type="molecule type" value="Genomic_DNA"/>
</dbReference>
<dbReference type="Proteomes" id="UP000727407">
    <property type="component" value="Unassembled WGS sequence"/>
</dbReference>
<dbReference type="GO" id="GO:0046872">
    <property type="term" value="F:metal ion binding"/>
    <property type="evidence" value="ECO:0007669"/>
    <property type="project" value="UniProtKB-KW"/>
</dbReference>
<keyword evidence="3" id="KW-1185">Reference proteome</keyword>
<feature type="binding site" evidence="1">
    <location>
        <position position="115"/>
    </location>
    <ligand>
        <name>Mg(2+)</name>
        <dbReference type="ChEBI" id="CHEBI:18420"/>
    </ligand>
</feature>